<dbReference type="EMBL" id="LAZP02000203">
    <property type="protein sequence ID" value="PFH59390.1"/>
    <property type="molecule type" value="Genomic_DNA"/>
</dbReference>
<accession>A0A2A9PES4</accession>
<dbReference type="Proteomes" id="UP000037136">
    <property type="component" value="Unassembled WGS sequence"/>
</dbReference>
<dbReference type="AlphaFoldDB" id="A0A2A9PES4"/>
<reference evidence="1 2" key="2">
    <citation type="journal article" date="2017" name="Sci. Rep.">
        <title>Ant-infecting Ophiocordyceps genomes reveal a high diversity of potential behavioral manipulation genes and a possible major role for enterotoxins.</title>
        <authorList>
            <person name="de Bekker C."/>
            <person name="Ohm R.A."/>
            <person name="Evans H.C."/>
            <person name="Brachmann A."/>
            <person name="Hughes D.P."/>
        </authorList>
    </citation>
    <scope>NUCLEOTIDE SEQUENCE [LARGE SCALE GENOMIC DNA]</scope>
    <source>
        <strain evidence="1 2">SC16a</strain>
    </source>
</reference>
<reference evidence="1 2" key="1">
    <citation type="journal article" date="2015" name="BMC Genomics">
        <title>Gene expression during zombie ant biting behavior reflects the complexity underlying fungal parasitic behavioral manipulation.</title>
        <authorList>
            <person name="de Bekker C."/>
            <person name="Ohm R.A."/>
            <person name="Loreto R.G."/>
            <person name="Sebastian A."/>
            <person name="Albert I."/>
            <person name="Merrow M."/>
            <person name="Brachmann A."/>
            <person name="Hughes D.P."/>
        </authorList>
    </citation>
    <scope>NUCLEOTIDE SEQUENCE [LARGE SCALE GENOMIC DNA]</scope>
    <source>
        <strain evidence="1 2">SC16a</strain>
    </source>
</reference>
<evidence type="ECO:0000313" key="2">
    <source>
        <dbReference type="Proteomes" id="UP000037136"/>
    </source>
</evidence>
<name>A0A2A9PES4_OPHUN</name>
<comment type="caution">
    <text evidence="1">The sequence shown here is derived from an EMBL/GenBank/DDBJ whole genome shotgun (WGS) entry which is preliminary data.</text>
</comment>
<sequence length="68" mass="7380">MIHDDVWPELHVEDDELNDGYGPALVLHRNEGSGGTLSFRLRSRRLGCLPASQGASSPADALRCFVSS</sequence>
<gene>
    <name evidence="1" type="ORF">XA68_12449</name>
</gene>
<organism evidence="1 2">
    <name type="scientific">Ophiocordyceps unilateralis</name>
    <name type="common">Zombie-ant fungus</name>
    <name type="synonym">Torrubia unilateralis</name>
    <dbReference type="NCBI Taxonomy" id="268505"/>
    <lineage>
        <taxon>Eukaryota</taxon>
        <taxon>Fungi</taxon>
        <taxon>Dikarya</taxon>
        <taxon>Ascomycota</taxon>
        <taxon>Pezizomycotina</taxon>
        <taxon>Sordariomycetes</taxon>
        <taxon>Hypocreomycetidae</taxon>
        <taxon>Hypocreales</taxon>
        <taxon>Ophiocordycipitaceae</taxon>
        <taxon>Ophiocordyceps</taxon>
    </lineage>
</organism>
<evidence type="ECO:0000313" key="1">
    <source>
        <dbReference type="EMBL" id="PFH59390.1"/>
    </source>
</evidence>
<protein>
    <submittedName>
        <fullName evidence="1">Uncharacterized protein</fullName>
    </submittedName>
</protein>
<proteinExistence type="predicted"/>
<keyword evidence="2" id="KW-1185">Reference proteome</keyword>